<comment type="caution">
    <text evidence="2">The sequence shown here is derived from an EMBL/GenBank/DDBJ whole genome shotgun (WGS) entry which is preliminary data.</text>
</comment>
<keyword evidence="3" id="KW-1185">Reference proteome</keyword>
<dbReference type="RefSeq" id="WP_184068780.1">
    <property type="nucleotide sequence ID" value="NZ_JACHNZ010000020.1"/>
</dbReference>
<protein>
    <submittedName>
        <fullName evidence="2">Uncharacterized protein</fullName>
    </submittedName>
</protein>
<evidence type="ECO:0000256" key="1">
    <source>
        <dbReference type="SAM" id="SignalP"/>
    </source>
</evidence>
<gene>
    <name evidence="2" type="ORF">GGQ98_001995</name>
</gene>
<reference evidence="2 3" key="1">
    <citation type="submission" date="2020-08" db="EMBL/GenBank/DDBJ databases">
        <title>Genomic Encyclopedia of Type Strains, Phase IV (KMG-IV): sequencing the most valuable type-strain genomes for metagenomic binning, comparative biology and taxonomic classification.</title>
        <authorList>
            <person name="Goeker M."/>
        </authorList>
    </citation>
    <scope>NUCLEOTIDE SEQUENCE [LARGE SCALE GENOMIC DNA]</scope>
    <source>
        <strain evidence="2 3">DSM 17328</strain>
    </source>
</reference>
<dbReference type="AlphaFoldDB" id="A0A7W7B3H7"/>
<name>A0A7W7B3H7_9SPHN</name>
<feature type="signal peptide" evidence="1">
    <location>
        <begin position="1"/>
        <end position="28"/>
    </location>
</feature>
<keyword evidence="1" id="KW-0732">Signal</keyword>
<feature type="chain" id="PRO_5031166392" evidence="1">
    <location>
        <begin position="29"/>
        <end position="68"/>
    </location>
</feature>
<accession>A0A7W7B3H7</accession>
<evidence type="ECO:0000313" key="3">
    <source>
        <dbReference type="Proteomes" id="UP000566324"/>
    </source>
</evidence>
<organism evidence="2 3">
    <name type="scientific">Sphingosinicella soli</name>
    <dbReference type="NCBI Taxonomy" id="333708"/>
    <lineage>
        <taxon>Bacteria</taxon>
        <taxon>Pseudomonadati</taxon>
        <taxon>Pseudomonadota</taxon>
        <taxon>Alphaproteobacteria</taxon>
        <taxon>Sphingomonadales</taxon>
        <taxon>Sphingosinicellaceae</taxon>
        <taxon>Sphingosinicella</taxon>
    </lineage>
</organism>
<evidence type="ECO:0000313" key="2">
    <source>
        <dbReference type="EMBL" id="MBB4632370.1"/>
    </source>
</evidence>
<proteinExistence type="predicted"/>
<dbReference type="Proteomes" id="UP000566324">
    <property type="component" value="Unassembled WGS sequence"/>
</dbReference>
<sequence length="68" mass="7336">MPSDFKRILLAAALAAAAFNVTAPAGRAADTPGDHALEQPIETEHRPRRIRIERCGAGEIQFGNLLEI</sequence>
<dbReference type="EMBL" id="JACHNZ010000020">
    <property type="protein sequence ID" value="MBB4632370.1"/>
    <property type="molecule type" value="Genomic_DNA"/>
</dbReference>